<keyword evidence="2" id="KW-1185">Reference proteome</keyword>
<sequence length="95" mass="11394">MYDRSPYIYFLEDVPCTIFKDIREIISGCCTGVVRSPYDYDFHGRLVDISRKMPYKGKLFQLSPHLHRLFRPLPKSMCKKCHESCTQYHYQIILR</sequence>
<gene>
    <name evidence="1" type="ORF">MHBO_003417</name>
</gene>
<reference evidence="1 2" key="1">
    <citation type="journal article" date="2024" name="BMC Biol.">
        <title>Comparative genomics of Ascetosporea gives new insight into the evolutionary basis for animal parasitism in Rhizaria.</title>
        <authorList>
            <person name="Hiltunen Thoren M."/>
            <person name="Onut-Brannstrom I."/>
            <person name="Alfjorden A."/>
            <person name="Peckova H."/>
            <person name="Swords F."/>
            <person name="Hooper C."/>
            <person name="Holzer A.S."/>
            <person name="Bass D."/>
            <person name="Burki F."/>
        </authorList>
    </citation>
    <scope>NUCLEOTIDE SEQUENCE [LARGE SCALE GENOMIC DNA]</scope>
    <source>
        <strain evidence="1">20-A016</strain>
    </source>
</reference>
<evidence type="ECO:0000313" key="2">
    <source>
        <dbReference type="Proteomes" id="UP001439008"/>
    </source>
</evidence>
<accession>A0ABV2AQE4</accession>
<protein>
    <submittedName>
        <fullName evidence="1">Uncharacterized protein</fullName>
    </submittedName>
</protein>
<comment type="caution">
    <text evidence="1">The sequence shown here is derived from an EMBL/GenBank/DDBJ whole genome shotgun (WGS) entry which is preliminary data.</text>
</comment>
<dbReference type="Proteomes" id="UP001439008">
    <property type="component" value="Unassembled WGS sequence"/>
</dbReference>
<name>A0ABV2AQE4_9EUKA</name>
<proteinExistence type="predicted"/>
<evidence type="ECO:0000313" key="1">
    <source>
        <dbReference type="EMBL" id="MES1921886.1"/>
    </source>
</evidence>
<organism evidence="1 2">
    <name type="scientific">Bonamia ostreae</name>
    <dbReference type="NCBI Taxonomy" id="126728"/>
    <lineage>
        <taxon>Eukaryota</taxon>
        <taxon>Sar</taxon>
        <taxon>Rhizaria</taxon>
        <taxon>Endomyxa</taxon>
        <taxon>Ascetosporea</taxon>
        <taxon>Haplosporida</taxon>
        <taxon>Bonamia</taxon>
    </lineage>
</organism>
<dbReference type="EMBL" id="JBDODL010001899">
    <property type="protein sequence ID" value="MES1921886.1"/>
    <property type="molecule type" value="Genomic_DNA"/>
</dbReference>